<evidence type="ECO:0000256" key="3">
    <source>
        <dbReference type="ARBA" id="ARBA00022837"/>
    </source>
</evidence>
<keyword evidence="2" id="KW-0430">Lectin</keyword>
<dbReference type="NCBIfam" id="NF040941">
    <property type="entry name" value="GGGWT_bact"/>
    <property type="match status" value="1"/>
</dbReference>
<dbReference type="GO" id="GO:0005615">
    <property type="term" value="C:extracellular space"/>
    <property type="evidence" value="ECO:0007669"/>
    <property type="project" value="TreeGrafter"/>
</dbReference>
<dbReference type="InterPro" id="IPR002181">
    <property type="entry name" value="Fibrinogen_a/b/g_C_dom"/>
</dbReference>
<keyword evidence="1" id="KW-0479">Metal-binding</keyword>
<evidence type="ECO:0000256" key="2">
    <source>
        <dbReference type="ARBA" id="ARBA00022734"/>
    </source>
</evidence>
<dbReference type="InterPro" id="IPR001304">
    <property type="entry name" value="C-type_lectin-like"/>
</dbReference>
<name>A0A914XAL8_9BILA</name>
<dbReference type="WBParaSite" id="PSAMB.scaffold675size44065.g7840.t1">
    <property type="protein sequence ID" value="PSAMB.scaffold675size44065.g7840.t1"/>
    <property type="gene ID" value="PSAMB.scaffold675size44065.g7840"/>
</dbReference>
<proteinExistence type="predicted"/>
<dbReference type="Gene3D" id="3.90.215.10">
    <property type="entry name" value="Gamma Fibrinogen, chain A, domain 1"/>
    <property type="match status" value="1"/>
</dbReference>
<dbReference type="Gene3D" id="3.10.100.10">
    <property type="entry name" value="Mannose-Binding Protein A, subunit A"/>
    <property type="match status" value="1"/>
</dbReference>
<dbReference type="PANTHER" id="PTHR16146">
    <property type="entry name" value="INTELECTIN"/>
    <property type="match status" value="1"/>
</dbReference>
<reference evidence="10" key="1">
    <citation type="submission" date="2022-11" db="UniProtKB">
        <authorList>
            <consortium name="WormBaseParasite"/>
        </authorList>
    </citation>
    <scope>IDENTIFICATION</scope>
</reference>
<dbReference type="PROSITE" id="PS50041">
    <property type="entry name" value="C_TYPE_LECTIN_2"/>
    <property type="match status" value="1"/>
</dbReference>
<dbReference type="PROSITE" id="PS50114">
    <property type="entry name" value="GATA_ZN_FINGER_2"/>
    <property type="match status" value="1"/>
</dbReference>
<evidence type="ECO:0000313" key="10">
    <source>
        <dbReference type="WBParaSite" id="PSAMB.scaffold675size44065.g7840.t1"/>
    </source>
</evidence>
<organism evidence="9 10">
    <name type="scientific">Plectus sambesii</name>
    <dbReference type="NCBI Taxonomy" id="2011161"/>
    <lineage>
        <taxon>Eukaryota</taxon>
        <taxon>Metazoa</taxon>
        <taxon>Ecdysozoa</taxon>
        <taxon>Nematoda</taxon>
        <taxon>Chromadorea</taxon>
        <taxon>Plectida</taxon>
        <taxon>Plectina</taxon>
        <taxon>Plectoidea</taxon>
        <taxon>Plectidae</taxon>
        <taxon>Plectus</taxon>
    </lineage>
</organism>
<dbReference type="InterPro" id="IPR016187">
    <property type="entry name" value="CTDL_fold"/>
</dbReference>
<keyword evidence="4" id="KW-1015">Disulfide bond</keyword>
<keyword evidence="5" id="KW-0863">Zinc-finger</keyword>
<evidence type="ECO:0000256" key="5">
    <source>
        <dbReference type="PROSITE-ProRule" id="PRU00094"/>
    </source>
</evidence>
<dbReference type="GO" id="GO:0008270">
    <property type="term" value="F:zinc ion binding"/>
    <property type="evidence" value="ECO:0007669"/>
    <property type="project" value="UniProtKB-KW"/>
</dbReference>
<evidence type="ECO:0000256" key="1">
    <source>
        <dbReference type="ARBA" id="ARBA00022723"/>
    </source>
</evidence>
<dbReference type="InterPro" id="IPR014716">
    <property type="entry name" value="Fibrinogen_a/b/g_C_1"/>
</dbReference>
<dbReference type="CDD" id="cd00037">
    <property type="entry name" value="CLECT"/>
    <property type="match status" value="1"/>
</dbReference>
<dbReference type="Pfam" id="PF00147">
    <property type="entry name" value="Fibrinogen_C"/>
    <property type="match status" value="1"/>
</dbReference>
<dbReference type="Proteomes" id="UP000887566">
    <property type="component" value="Unplaced"/>
</dbReference>
<feature type="domain" description="Fibrinogen C-terminal" evidence="8">
    <location>
        <begin position="113"/>
        <end position="164"/>
    </location>
</feature>
<feature type="domain" description="GATA-type" evidence="7">
    <location>
        <begin position="56"/>
        <end position="110"/>
    </location>
</feature>
<dbReference type="GO" id="GO:0070492">
    <property type="term" value="F:oligosaccharide binding"/>
    <property type="evidence" value="ECO:0007669"/>
    <property type="project" value="TreeGrafter"/>
</dbReference>
<dbReference type="AlphaFoldDB" id="A0A914XAL8"/>
<dbReference type="InterPro" id="IPR036056">
    <property type="entry name" value="Fibrinogen-like_C"/>
</dbReference>
<evidence type="ECO:0000259" key="8">
    <source>
        <dbReference type="PROSITE" id="PS51406"/>
    </source>
</evidence>
<evidence type="ECO:0000259" key="7">
    <source>
        <dbReference type="PROSITE" id="PS50114"/>
    </source>
</evidence>
<dbReference type="GO" id="GO:0006355">
    <property type="term" value="P:regulation of DNA-templated transcription"/>
    <property type="evidence" value="ECO:0007669"/>
    <property type="project" value="InterPro"/>
</dbReference>
<dbReference type="InterPro" id="IPR016186">
    <property type="entry name" value="C-type_lectin-like/link_sf"/>
</dbReference>
<dbReference type="GO" id="GO:0043565">
    <property type="term" value="F:sequence-specific DNA binding"/>
    <property type="evidence" value="ECO:0007669"/>
    <property type="project" value="InterPro"/>
</dbReference>
<evidence type="ECO:0000256" key="4">
    <source>
        <dbReference type="ARBA" id="ARBA00023157"/>
    </source>
</evidence>
<accession>A0A914XAL8</accession>
<keyword evidence="9" id="KW-1185">Reference proteome</keyword>
<keyword evidence="3" id="KW-0106">Calcium</keyword>
<feature type="domain" description="C-type lectin" evidence="6">
    <location>
        <begin position="1"/>
        <end position="87"/>
    </location>
</feature>
<protein>
    <submittedName>
        <fullName evidence="10">Fibrinogen C-terminal domain-containing protein</fullName>
    </submittedName>
</protein>
<evidence type="ECO:0000259" key="6">
    <source>
        <dbReference type="PROSITE" id="PS50041"/>
    </source>
</evidence>
<evidence type="ECO:0000313" key="9">
    <source>
        <dbReference type="Proteomes" id="UP000887566"/>
    </source>
</evidence>
<keyword evidence="5" id="KW-0862">Zinc</keyword>
<dbReference type="Pfam" id="PF00059">
    <property type="entry name" value="Lectin_C"/>
    <property type="match status" value="1"/>
</dbReference>
<dbReference type="InterPro" id="IPR000679">
    <property type="entry name" value="Znf_GATA"/>
</dbReference>
<dbReference type="SUPFAM" id="SSF56436">
    <property type="entry name" value="C-type lectin-like"/>
    <property type="match status" value="1"/>
</dbReference>
<dbReference type="PANTHER" id="PTHR16146:SF46">
    <property type="entry name" value="INTELECTIN-1A-RELATED"/>
    <property type="match status" value="1"/>
</dbReference>
<sequence>MSAFEVYSLNAYVTDTPSIAACDQMWIGGNDFQNNGQFTWIDGQQYIFNNWDTAQPDLNNQCISSQSRTTGKWKTEPCGTENCFICDMYNSPLTSPQPQVTTTKKAITTHSTSKGPPALSDCLDWQNAGASQNGIYRISPPGVEPFEVYCDMTTDGGGWTVIQR</sequence>
<dbReference type="PROSITE" id="PS51406">
    <property type="entry name" value="FIBRINOGEN_C_2"/>
    <property type="match status" value="1"/>
</dbReference>
<dbReference type="SUPFAM" id="SSF56496">
    <property type="entry name" value="Fibrinogen C-terminal domain-like"/>
    <property type="match status" value="1"/>
</dbReference>